<feature type="chain" id="PRO_5011590366" evidence="1">
    <location>
        <begin position="25"/>
        <end position="602"/>
    </location>
</feature>
<keyword evidence="3" id="KW-0326">Glycosidase</keyword>
<dbReference type="PANTHER" id="PTHR10357">
    <property type="entry name" value="ALPHA-AMYLASE FAMILY MEMBER"/>
    <property type="match status" value="1"/>
</dbReference>
<name>A0A1I6NPX0_9CAUL</name>
<dbReference type="PANTHER" id="PTHR10357:SF209">
    <property type="entry name" value="PERIPLASMIC ALPHA-AMYLASE"/>
    <property type="match status" value="1"/>
</dbReference>
<dbReference type="SUPFAM" id="SSF51011">
    <property type="entry name" value="Glycosyl hydrolase domain"/>
    <property type="match status" value="1"/>
</dbReference>
<sequence length="602" mass="66111">MPGRSMPARFSRALLLTAALAAFAAPAAAQSAGGFRERPPEDEVIYFLLPDRFANGDPSNDQGGLSGDRLATGYDPTDPGFYHGGDLRGLTERLDYLQGLGVTALWIAPPFVNKPVQGQSGHESAAYHGYWITDFTRIDPHFGTNEEFRALVGAAHARGIKVYLDIVINHTADVIRYRECPDNDCGYRWKGDYPYQRRGGLDGEAINSGFTGEPGSDFTTLVRPDYAYTPYVPEGEETRKVPAWLNDVEFYHNRGNSAWYSEARMDGDFAGLDDLFTEHPRVIEGFIDIYGAWIDDYGIDGFRIDTARHVNPEFWQAFVPAIMEKARARGIPNFHIFGETYDFQSGTAAMHTVVDGLPTVLDFAYQRVVQNMVTGVQHPDAMGYLLMEDAIYAGGVETARRLPTFTGNHDMGRIGHLILHAMPDISDAELLDRATLAHALVLLGRGVPVIYYGDEQGFTGDGDDRRARQDMFETRVASYADDRRIGSAAGPFDEGADMYRRIAEMTRVRAADVRLRRGAVKVRVADQEPGILALSRLDETGETLVVFNTSTAARDVNVPVETTSLAWRAALGQCPARAAAPGALSVSVPALGYLVCVSEGSE</sequence>
<accession>A0A1I6NPX0</accession>
<dbReference type="GO" id="GO:0016798">
    <property type="term" value="F:hydrolase activity, acting on glycosyl bonds"/>
    <property type="evidence" value="ECO:0007669"/>
    <property type="project" value="UniProtKB-KW"/>
</dbReference>
<gene>
    <name evidence="3" type="ORF">SAMN05192570_0307</name>
</gene>
<dbReference type="Pfam" id="PF00128">
    <property type="entry name" value="Alpha-amylase"/>
    <property type="match status" value="1"/>
</dbReference>
<feature type="signal peptide" evidence="1">
    <location>
        <begin position="1"/>
        <end position="24"/>
    </location>
</feature>
<dbReference type="CDD" id="cd11339">
    <property type="entry name" value="AmyAc_bac_CMD_like_2"/>
    <property type="match status" value="1"/>
</dbReference>
<dbReference type="Proteomes" id="UP000198788">
    <property type="component" value="Unassembled WGS sequence"/>
</dbReference>
<dbReference type="SUPFAM" id="SSF51445">
    <property type="entry name" value="(Trans)glycosidases"/>
    <property type="match status" value="1"/>
</dbReference>
<evidence type="ECO:0000256" key="1">
    <source>
        <dbReference type="SAM" id="SignalP"/>
    </source>
</evidence>
<proteinExistence type="predicted"/>
<dbReference type="GO" id="GO:0005975">
    <property type="term" value="P:carbohydrate metabolic process"/>
    <property type="evidence" value="ECO:0007669"/>
    <property type="project" value="InterPro"/>
</dbReference>
<dbReference type="SMART" id="SM00642">
    <property type="entry name" value="Aamy"/>
    <property type="match status" value="1"/>
</dbReference>
<feature type="domain" description="Glycosyl hydrolase family 13 catalytic" evidence="2">
    <location>
        <begin position="47"/>
        <end position="509"/>
    </location>
</feature>
<keyword evidence="1" id="KW-0732">Signal</keyword>
<dbReference type="AlphaFoldDB" id="A0A1I6NPX0"/>
<dbReference type="Gene3D" id="2.60.40.1180">
    <property type="entry name" value="Golgi alpha-mannosidase II"/>
    <property type="match status" value="1"/>
</dbReference>
<evidence type="ECO:0000313" key="3">
    <source>
        <dbReference type="EMBL" id="SFS29947.1"/>
    </source>
</evidence>
<keyword evidence="3" id="KW-0378">Hydrolase</keyword>
<dbReference type="RefSeq" id="WP_245777091.1">
    <property type="nucleotide sequence ID" value="NZ_FOZV01000001.1"/>
</dbReference>
<evidence type="ECO:0000313" key="4">
    <source>
        <dbReference type="Proteomes" id="UP000198788"/>
    </source>
</evidence>
<organism evidence="3 4">
    <name type="scientific">Brevundimonas viscosa</name>
    <dbReference type="NCBI Taxonomy" id="871741"/>
    <lineage>
        <taxon>Bacteria</taxon>
        <taxon>Pseudomonadati</taxon>
        <taxon>Pseudomonadota</taxon>
        <taxon>Alphaproteobacteria</taxon>
        <taxon>Caulobacterales</taxon>
        <taxon>Caulobacteraceae</taxon>
        <taxon>Brevundimonas</taxon>
    </lineage>
</organism>
<reference evidence="4" key="1">
    <citation type="submission" date="2016-10" db="EMBL/GenBank/DDBJ databases">
        <authorList>
            <person name="Varghese N."/>
            <person name="Submissions S."/>
        </authorList>
    </citation>
    <scope>NUCLEOTIDE SEQUENCE [LARGE SCALE GENOMIC DNA]</scope>
    <source>
        <strain evidence="4">CGMCC 1.10683</strain>
    </source>
</reference>
<dbReference type="Gene3D" id="3.20.20.80">
    <property type="entry name" value="Glycosidases"/>
    <property type="match status" value="1"/>
</dbReference>
<keyword evidence="4" id="KW-1185">Reference proteome</keyword>
<dbReference type="STRING" id="871741.SAMN05192570_0307"/>
<dbReference type="InterPro" id="IPR013780">
    <property type="entry name" value="Glyco_hydro_b"/>
</dbReference>
<dbReference type="InterPro" id="IPR017853">
    <property type="entry name" value="GH"/>
</dbReference>
<protein>
    <submittedName>
        <fullName evidence="3">Glycosidase</fullName>
    </submittedName>
</protein>
<dbReference type="InterPro" id="IPR006047">
    <property type="entry name" value="GH13_cat_dom"/>
</dbReference>
<dbReference type="EMBL" id="FOZV01000001">
    <property type="protein sequence ID" value="SFS29947.1"/>
    <property type="molecule type" value="Genomic_DNA"/>
</dbReference>
<evidence type="ECO:0000259" key="2">
    <source>
        <dbReference type="SMART" id="SM00642"/>
    </source>
</evidence>